<proteinExistence type="predicted"/>
<name>A0AC34QN34_9BILA</name>
<protein>
    <submittedName>
        <fullName evidence="2">Uncharacterized protein</fullName>
    </submittedName>
</protein>
<organism evidence="1 2">
    <name type="scientific">Panagrolaimus sp. JU765</name>
    <dbReference type="NCBI Taxonomy" id="591449"/>
    <lineage>
        <taxon>Eukaryota</taxon>
        <taxon>Metazoa</taxon>
        <taxon>Ecdysozoa</taxon>
        <taxon>Nematoda</taxon>
        <taxon>Chromadorea</taxon>
        <taxon>Rhabditida</taxon>
        <taxon>Tylenchina</taxon>
        <taxon>Panagrolaimomorpha</taxon>
        <taxon>Panagrolaimoidea</taxon>
        <taxon>Panagrolaimidae</taxon>
        <taxon>Panagrolaimus</taxon>
    </lineage>
</organism>
<dbReference type="Proteomes" id="UP000887576">
    <property type="component" value="Unplaced"/>
</dbReference>
<reference evidence="2" key="1">
    <citation type="submission" date="2022-11" db="UniProtKB">
        <authorList>
            <consortium name="WormBaseParasite"/>
        </authorList>
    </citation>
    <scope>IDENTIFICATION</scope>
</reference>
<evidence type="ECO:0000313" key="1">
    <source>
        <dbReference type="Proteomes" id="UP000887576"/>
    </source>
</evidence>
<dbReference type="WBParaSite" id="JU765_v2.g17772.t1">
    <property type="protein sequence ID" value="JU765_v2.g17772.t1"/>
    <property type="gene ID" value="JU765_v2.g17772"/>
</dbReference>
<accession>A0AC34QN34</accession>
<evidence type="ECO:0000313" key="2">
    <source>
        <dbReference type="WBParaSite" id="JU765_v2.g17772.t1"/>
    </source>
</evidence>
<sequence length="68" mass="7852">MADINIILDEELDYEGEEPPKSNEDEISLEDEGEFGDESFQDKTIPDKKTEEVGFFFSVSHFLVKKIH</sequence>